<name>A0A964WTZ3_9HYPH</name>
<dbReference type="InterPro" id="IPR000835">
    <property type="entry name" value="HTH_MarR-typ"/>
</dbReference>
<dbReference type="EMBL" id="SPKJ01000034">
    <property type="protein sequence ID" value="MYZ48320.1"/>
    <property type="molecule type" value="Genomic_DNA"/>
</dbReference>
<dbReference type="InterPro" id="IPR036390">
    <property type="entry name" value="WH_DNA-bd_sf"/>
</dbReference>
<dbReference type="Gene3D" id="1.10.10.10">
    <property type="entry name" value="Winged helix-like DNA-binding domain superfamily/Winged helix DNA-binding domain"/>
    <property type="match status" value="1"/>
</dbReference>
<protein>
    <submittedName>
        <fullName evidence="2">MarR family transcriptional regulator</fullName>
    </submittedName>
</protein>
<evidence type="ECO:0000313" key="3">
    <source>
        <dbReference type="Proteomes" id="UP000773614"/>
    </source>
</evidence>
<dbReference type="InterPro" id="IPR039422">
    <property type="entry name" value="MarR/SlyA-like"/>
</dbReference>
<dbReference type="PANTHER" id="PTHR33164:SF43">
    <property type="entry name" value="HTH-TYPE TRANSCRIPTIONAL REPRESSOR YETL"/>
    <property type="match status" value="1"/>
</dbReference>
<evidence type="ECO:0000259" key="1">
    <source>
        <dbReference type="PROSITE" id="PS50995"/>
    </source>
</evidence>
<dbReference type="InterPro" id="IPR036388">
    <property type="entry name" value="WH-like_DNA-bd_sf"/>
</dbReference>
<dbReference type="GO" id="GO:0006950">
    <property type="term" value="P:response to stress"/>
    <property type="evidence" value="ECO:0007669"/>
    <property type="project" value="TreeGrafter"/>
</dbReference>
<reference evidence="2" key="1">
    <citation type="submission" date="2019-03" db="EMBL/GenBank/DDBJ databases">
        <title>Afifella sp. nov., isolated from activated sludge.</title>
        <authorList>
            <person name="Li Q."/>
            <person name="Liu Y."/>
        </authorList>
    </citation>
    <scope>NUCLEOTIDE SEQUENCE</scope>
    <source>
        <strain evidence="2">L72</strain>
    </source>
</reference>
<accession>A0A964WTZ3</accession>
<proteinExistence type="predicted"/>
<dbReference type="SMART" id="SM00347">
    <property type="entry name" value="HTH_MARR"/>
    <property type="match status" value="1"/>
</dbReference>
<gene>
    <name evidence="2" type="ORF">E4O86_11420</name>
</gene>
<dbReference type="AlphaFoldDB" id="A0A964WTZ3"/>
<dbReference type="SUPFAM" id="SSF46785">
    <property type="entry name" value="Winged helix' DNA-binding domain"/>
    <property type="match status" value="1"/>
</dbReference>
<comment type="caution">
    <text evidence="2">The sequence shown here is derived from an EMBL/GenBank/DDBJ whole genome shotgun (WGS) entry which is preliminary data.</text>
</comment>
<organism evidence="2 3">
    <name type="scientific">Propylenella binzhouense</name>
    <dbReference type="NCBI Taxonomy" id="2555902"/>
    <lineage>
        <taxon>Bacteria</taxon>
        <taxon>Pseudomonadati</taxon>
        <taxon>Pseudomonadota</taxon>
        <taxon>Alphaproteobacteria</taxon>
        <taxon>Hyphomicrobiales</taxon>
        <taxon>Propylenellaceae</taxon>
        <taxon>Propylenella</taxon>
    </lineage>
</organism>
<dbReference type="Pfam" id="PF12802">
    <property type="entry name" value="MarR_2"/>
    <property type="match status" value="1"/>
</dbReference>
<dbReference type="Proteomes" id="UP000773614">
    <property type="component" value="Unassembled WGS sequence"/>
</dbReference>
<dbReference type="GO" id="GO:0003700">
    <property type="term" value="F:DNA-binding transcription factor activity"/>
    <property type="evidence" value="ECO:0007669"/>
    <property type="project" value="InterPro"/>
</dbReference>
<dbReference type="RefSeq" id="WP_161140671.1">
    <property type="nucleotide sequence ID" value="NZ_SPKJ01000034.1"/>
</dbReference>
<dbReference type="PROSITE" id="PS50995">
    <property type="entry name" value="HTH_MARR_2"/>
    <property type="match status" value="1"/>
</dbReference>
<evidence type="ECO:0000313" key="2">
    <source>
        <dbReference type="EMBL" id="MYZ48320.1"/>
    </source>
</evidence>
<feature type="domain" description="HTH marR-type" evidence="1">
    <location>
        <begin position="26"/>
        <end position="165"/>
    </location>
</feature>
<dbReference type="PANTHER" id="PTHR33164">
    <property type="entry name" value="TRANSCRIPTIONAL REGULATOR, MARR FAMILY"/>
    <property type="match status" value="1"/>
</dbReference>
<dbReference type="OrthoDB" id="8906692at2"/>
<keyword evidence="3" id="KW-1185">Reference proteome</keyword>
<sequence>MAERKQRGTKRQQAAARSDQRVREAEDVLRRELALLWRIHALSYVMTRRPRRDPGLHARLSLVAWRVLLTLANCGGLAASEIVTLWGLEKMGVNRAVAELLKRGLIRRGTDPDGGRRIPLYATESGLELYGQAWPGAREDYDLLAGTLSADELAAFNSASDRLLARARDVTG</sequence>